<feature type="signal peptide" evidence="1">
    <location>
        <begin position="1"/>
        <end position="23"/>
    </location>
</feature>
<proteinExistence type="predicted"/>
<organism evidence="2 3">
    <name type="scientific">Devosia ureilytica</name>
    <dbReference type="NCBI Taxonomy" id="2952754"/>
    <lineage>
        <taxon>Bacteria</taxon>
        <taxon>Pseudomonadati</taxon>
        <taxon>Pseudomonadota</taxon>
        <taxon>Alphaproteobacteria</taxon>
        <taxon>Hyphomicrobiales</taxon>
        <taxon>Devosiaceae</taxon>
        <taxon>Devosia</taxon>
    </lineage>
</organism>
<protein>
    <recommendedName>
        <fullName evidence="4">PepSY domain-containing protein</fullName>
    </recommendedName>
</protein>
<evidence type="ECO:0000256" key="1">
    <source>
        <dbReference type="SAM" id="SignalP"/>
    </source>
</evidence>
<evidence type="ECO:0000313" key="2">
    <source>
        <dbReference type="EMBL" id="MCP8885792.1"/>
    </source>
</evidence>
<feature type="chain" id="PRO_5040330361" description="PepSY domain-containing protein" evidence="1">
    <location>
        <begin position="24"/>
        <end position="93"/>
    </location>
</feature>
<reference evidence="2" key="1">
    <citation type="submission" date="2022-06" db="EMBL/GenBank/DDBJ databases">
        <title>Devosia sp. XJ19-45 genome assembly.</title>
        <authorList>
            <person name="Li B."/>
            <person name="Cai M."/>
            <person name="Nie G."/>
            <person name="Li W."/>
        </authorList>
    </citation>
    <scope>NUCLEOTIDE SEQUENCE</scope>
    <source>
        <strain evidence="2">XJ19-45</strain>
    </source>
</reference>
<dbReference type="AlphaFoldDB" id="A0A9Q4AKV5"/>
<dbReference type="Proteomes" id="UP001060275">
    <property type="component" value="Unassembled WGS sequence"/>
</dbReference>
<accession>A0A9Q4AKV5</accession>
<evidence type="ECO:0000313" key="3">
    <source>
        <dbReference type="Proteomes" id="UP001060275"/>
    </source>
</evidence>
<keyword evidence="3" id="KW-1185">Reference proteome</keyword>
<dbReference type="EMBL" id="JAMWDU010000001">
    <property type="protein sequence ID" value="MCP8885792.1"/>
    <property type="molecule type" value="Genomic_DNA"/>
</dbReference>
<evidence type="ECO:0008006" key="4">
    <source>
        <dbReference type="Google" id="ProtNLM"/>
    </source>
</evidence>
<gene>
    <name evidence="2" type="ORF">NF348_01605</name>
</gene>
<dbReference type="RefSeq" id="WP_254673004.1">
    <property type="nucleotide sequence ID" value="NZ_JAMWDU010000001.1"/>
</dbReference>
<comment type="caution">
    <text evidence="2">The sequence shown here is derived from an EMBL/GenBank/DDBJ whole genome shotgun (WGS) entry which is preliminary data.</text>
</comment>
<keyword evidence="1" id="KW-0732">Signal</keyword>
<sequence>MNMFRTFGLLAAATFALALPAQAYWDAWQADDLHGHSAVTVVDTIETAEGVQVERLEEWGELIVATVVEQDGSVQFRYFDPRKNLTRVNMTAR</sequence>
<name>A0A9Q4AKV5_9HYPH</name>